<name>A0AA39SYL0_ACESA</name>
<feature type="region of interest" description="Disordered" evidence="1">
    <location>
        <begin position="122"/>
        <end position="141"/>
    </location>
</feature>
<evidence type="ECO:0000313" key="2">
    <source>
        <dbReference type="EMBL" id="KAK0598940.1"/>
    </source>
</evidence>
<organism evidence="2 3">
    <name type="scientific">Acer saccharum</name>
    <name type="common">Sugar maple</name>
    <dbReference type="NCBI Taxonomy" id="4024"/>
    <lineage>
        <taxon>Eukaryota</taxon>
        <taxon>Viridiplantae</taxon>
        <taxon>Streptophyta</taxon>
        <taxon>Embryophyta</taxon>
        <taxon>Tracheophyta</taxon>
        <taxon>Spermatophyta</taxon>
        <taxon>Magnoliopsida</taxon>
        <taxon>eudicotyledons</taxon>
        <taxon>Gunneridae</taxon>
        <taxon>Pentapetalae</taxon>
        <taxon>rosids</taxon>
        <taxon>malvids</taxon>
        <taxon>Sapindales</taxon>
        <taxon>Sapindaceae</taxon>
        <taxon>Hippocastanoideae</taxon>
        <taxon>Acereae</taxon>
        <taxon>Acer</taxon>
    </lineage>
</organism>
<reference evidence="2" key="2">
    <citation type="submission" date="2023-06" db="EMBL/GenBank/DDBJ databases">
        <authorList>
            <person name="Swenson N.G."/>
            <person name="Wegrzyn J.L."/>
            <person name="Mcevoy S.L."/>
        </authorList>
    </citation>
    <scope>NUCLEOTIDE SEQUENCE</scope>
    <source>
        <strain evidence="2">NS2018</strain>
        <tissue evidence="2">Leaf</tissue>
    </source>
</reference>
<dbReference type="Proteomes" id="UP001168877">
    <property type="component" value="Unassembled WGS sequence"/>
</dbReference>
<proteinExistence type="predicted"/>
<sequence>MGCAVGEPLMIEDETLFRKNLLRGRVLVLMPVGHQCPDYVKIVSGKSSFMPIGGWGRLNECRDKIGSCRVRNNKEIGLENNSLAIGELISNNYEGKEIVARNSNYQERRPKKYKDALVLEKEKDVHRSSSSEDSEWVPSPKLKGETSIVGLSQMMGGKIVIDLGCGLVQEGSQGPKDGQMIQVSGNGPIDDHPRSAIACPKEGGERFFRSAHAWPDQTRRPHKVVDGSQSSSGNSLSHVSATLFASDGREMVAFEGNSAAAKKKTTKCG</sequence>
<dbReference type="AlphaFoldDB" id="A0AA39SYL0"/>
<keyword evidence="3" id="KW-1185">Reference proteome</keyword>
<accession>A0AA39SYL0</accession>
<gene>
    <name evidence="2" type="ORF">LWI29_000927</name>
</gene>
<comment type="caution">
    <text evidence="2">The sequence shown here is derived from an EMBL/GenBank/DDBJ whole genome shotgun (WGS) entry which is preliminary data.</text>
</comment>
<protein>
    <submittedName>
        <fullName evidence="2">Uncharacterized protein</fullName>
    </submittedName>
</protein>
<dbReference type="EMBL" id="JAUESC010000003">
    <property type="protein sequence ID" value="KAK0598940.1"/>
    <property type="molecule type" value="Genomic_DNA"/>
</dbReference>
<evidence type="ECO:0000256" key="1">
    <source>
        <dbReference type="SAM" id="MobiDB-lite"/>
    </source>
</evidence>
<evidence type="ECO:0000313" key="3">
    <source>
        <dbReference type="Proteomes" id="UP001168877"/>
    </source>
</evidence>
<reference evidence="2" key="1">
    <citation type="journal article" date="2022" name="Plant J.">
        <title>Strategies of tolerance reflected in two North American maple genomes.</title>
        <authorList>
            <person name="McEvoy S.L."/>
            <person name="Sezen U.U."/>
            <person name="Trouern-Trend A."/>
            <person name="McMahon S.M."/>
            <person name="Schaberg P.G."/>
            <person name="Yang J."/>
            <person name="Wegrzyn J.L."/>
            <person name="Swenson N.G."/>
        </authorList>
    </citation>
    <scope>NUCLEOTIDE SEQUENCE</scope>
    <source>
        <strain evidence="2">NS2018</strain>
    </source>
</reference>